<dbReference type="AlphaFoldDB" id="A0A8C9A7J9"/>
<feature type="region of interest" description="Disordered" evidence="1">
    <location>
        <begin position="1"/>
        <end position="46"/>
    </location>
</feature>
<organism evidence="2 3">
    <name type="scientific">Prolemur simus</name>
    <name type="common">Greater bamboo lemur</name>
    <name type="synonym">Hapalemur simus</name>
    <dbReference type="NCBI Taxonomy" id="1328070"/>
    <lineage>
        <taxon>Eukaryota</taxon>
        <taxon>Metazoa</taxon>
        <taxon>Chordata</taxon>
        <taxon>Craniata</taxon>
        <taxon>Vertebrata</taxon>
        <taxon>Euteleostomi</taxon>
        <taxon>Mammalia</taxon>
        <taxon>Eutheria</taxon>
        <taxon>Euarchontoglires</taxon>
        <taxon>Primates</taxon>
        <taxon>Strepsirrhini</taxon>
        <taxon>Lemuriformes</taxon>
        <taxon>Lemuridae</taxon>
        <taxon>Prolemur</taxon>
    </lineage>
</organism>
<feature type="compositionally biased region" description="Basic residues" evidence="1">
    <location>
        <begin position="10"/>
        <end position="19"/>
    </location>
</feature>
<dbReference type="Ensembl" id="ENSPSMT00000029637.1">
    <property type="protein sequence ID" value="ENSPSMP00000025586.1"/>
    <property type="gene ID" value="ENSPSMG00000017968.1"/>
</dbReference>
<proteinExistence type="predicted"/>
<accession>A0A8C9A7J9</accession>
<reference evidence="2" key="1">
    <citation type="submission" date="2025-08" db="UniProtKB">
        <authorList>
            <consortium name="Ensembl"/>
        </authorList>
    </citation>
    <scope>IDENTIFICATION</scope>
</reference>
<name>A0A8C9A7J9_PROSS</name>
<evidence type="ECO:0000313" key="3">
    <source>
        <dbReference type="Proteomes" id="UP000694414"/>
    </source>
</evidence>
<evidence type="ECO:0000313" key="2">
    <source>
        <dbReference type="Ensembl" id="ENSPSMP00000025586.1"/>
    </source>
</evidence>
<evidence type="ECO:0000256" key="1">
    <source>
        <dbReference type="SAM" id="MobiDB-lite"/>
    </source>
</evidence>
<dbReference type="Proteomes" id="UP000694414">
    <property type="component" value="Unplaced"/>
</dbReference>
<sequence>MEPGEDRTGRLPKKGRKGRQAPNKVGGPAESMRAGWGLRRGSPRPRGKARLSTILFAENYEVTHGQLCELLKYAVLGKSNIPKPRYGMNLNGGYKPEVWLIDIIFAM</sequence>
<keyword evidence="3" id="KW-1185">Reference proteome</keyword>
<protein>
    <submittedName>
        <fullName evidence="2">Uncharacterized protein</fullName>
    </submittedName>
</protein>
<dbReference type="GeneTree" id="ENSGT00960000190003"/>
<reference evidence="2" key="2">
    <citation type="submission" date="2025-09" db="UniProtKB">
        <authorList>
            <consortium name="Ensembl"/>
        </authorList>
    </citation>
    <scope>IDENTIFICATION</scope>
</reference>